<proteinExistence type="predicted"/>
<dbReference type="InterPro" id="IPR015943">
    <property type="entry name" value="WD40/YVTN_repeat-like_dom_sf"/>
</dbReference>
<dbReference type="InterPro" id="IPR036047">
    <property type="entry name" value="F-box-like_dom_sf"/>
</dbReference>
<dbReference type="InterPro" id="IPR001810">
    <property type="entry name" value="F-box_dom"/>
</dbReference>
<dbReference type="SUPFAM" id="SSF50978">
    <property type="entry name" value="WD40 repeat-like"/>
    <property type="match status" value="1"/>
</dbReference>
<dbReference type="Pfam" id="PF12937">
    <property type="entry name" value="F-box-like"/>
    <property type="match status" value="1"/>
</dbReference>
<keyword evidence="3" id="KW-1185">Reference proteome</keyword>
<dbReference type="Gene3D" id="1.20.1280.50">
    <property type="match status" value="1"/>
</dbReference>
<comment type="caution">
    <text evidence="2">The sequence shown here is derived from an EMBL/GenBank/DDBJ whole genome shotgun (WGS) entry which is preliminary data.</text>
</comment>
<dbReference type="InterPro" id="IPR042508">
    <property type="entry name" value="FBXW5"/>
</dbReference>
<dbReference type="EMBL" id="JBGFUD010004316">
    <property type="protein sequence ID" value="MFH4979535.1"/>
    <property type="molecule type" value="Genomic_DNA"/>
</dbReference>
<gene>
    <name evidence="2" type="ORF">AB6A40_006244</name>
</gene>
<evidence type="ECO:0000259" key="1">
    <source>
        <dbReference type="Pfam" id="PF12937"/>
    </source>
</evidence>
<organism evidence="2 3">
    <name type="scientific">Gnathostoma spinigerum</name>
    <dbReference type="NCBI Taxonomy" id="75299"/>
    <lineage>
        <taxon>Eukaryota</taxon>
        <taxon>Metazoa</taxon>
        <taxon>Ecdysozoa</taxon>
        <taxon>Nematoda</taxon>
        <taxon>Chromadorea</taxon>
        <taxon>Rhabditida</taxon>
        <taxon>Spirurina</taxon>
        <taxon>Gnathostomatomorpha</taxon>
        <taxon>Gnathostomatoidea</taxon>
        <taxon>Gnathostomatidae</taxon>
        <taxon>Gnathostoma</taxon>
    </lineage>
</organism>
<evidence type="ECO:0000313" key="2">
    <source>
        <dbReference type="EMBL" id="MFH4979535.1"/>
    </source>
</evidence>
<dbReference type="Proteomes" id="UP001608902">
    <property type="component" value="Unassembled WGS sequence"/>
</dbReference>
<dbReference type="PANTHER" id="PTHR20995:SF17">
    <property type="entry name" value="F-BOX_WD REPEAT-CONTAINING PROTEIN 5"/>
    <property type="match status" value="1"/>
</dbReference>
<accession>A0ABD6EHT1</accession>
<dbReference type="Gene3D" id="2.130.10.10">
    <property type="entry name" value="YVTN repeat-like/Quinoprotein amine dehydrogenase"/>
    <property type="match status" value="1"/>
</dbReference>
<dbReference type="SUPFAM" id="SSF81383">
    <property type="entry name" value="F-box domain"/>
    <property type="match status" value="1"/>
</dbReference>
<sequence length="184" mass="20927">MCDGWGSISPELLLIIMKHLKAADLAQASHVNYHWKVVSEDDSLWKPLLIKDYDLPSKSPLRICNRWIDEYKLMKWAPPTVLGETLFECDDGLSDVCFSPNGHFFCTTTNDGRFKLWTATMPTYFVDGHSLRQNLSWDRIVSAEFSPDSYFLLFCGVKQNGNGEIAVFEISGKLISLRIIEKTG</sequence>
<name>A0ABD6EHT1_9BILA</name>
<reference evidence="2 3" key="1">
    <citation type="submission" date="2024-08" db="EMBL/GenBank/DDBJ databases">
        <title>Gnathostoma spinigerum genome.</title>
        <authorList>
            <person name="Gonzalez-Bertolin B."/>
            <person name="Monzon S."/>
            <person name="Zaballos A."/>
            <person name="Jimenez P."/>
            <person name="Dekumyoy P."/>
            <person name="Varona S."/>
            <person name="Cuesta I."/>
            <person name="Sumanam S."/>
            <person name="Adisakwattana P."/>
            <person name="Gasser R.B."/>
            <person name="Hernandez-Gonzalez A."/>
            <person name="Young N.D."/>
            <person name="Perteguer M.J."/>
        </authorList>
    </citation>
    <scope>NUCLEOTIDE SEQUENCE [LARGE SCALE GENOMIC DNA]</scope>
    <source>
        <strain evidence="2">AL3</strain>
        <tissue evidence="2">Liver</tissue>
    </source>
</reference>
<evidence type="ECO:0000313" key="3">
    <source>
        <dbReference type="Proteomes" id="UP001608902"/>
    </source>
</evidence>
<dbReference type="InterPro" id="IPR036322">
    <property type="entry name" value="WD40_repeat_dom_sf"/>
</dbReference>
<protein>
    <recommendedName>
        <fullName evidence="1">F-box domain-containing protein</fullName>
    </recommendedName>
</protein>
<feature type="domain" description="F-box" evidence="1">
    <location>
        <begin position="10"/>
        <end position="48"/>
    </location>
</feature>
<dbReference type="InterPro" id="IPR001680">
    <property type="entry name" value="WD40_rpt"/>
</dbReference>
<dbReference type="AlphaFoldDB" id="A0ABD6EHT1"/>
<dbReference type="Pfam" id="PF00400">
    <property type="entry name" value="WD40"/>
    <property type="match status" value="1"/>
</dbReference>
<dbReference type="PANTHER" id="PTHR20995">
    <property type="entry name" value="F-BOX/WD REPEAT-CONTAINING PROTEIN 5"/>
    <property type="match status" value="1"/>
</dbReference>